<dbReference type="InterPro" id="IPR012341">
    <property type="entry name" value="6hp_glycosidase-like_sf"/>
</dbReference>
<comment type="caution">
    <text evidence="1">The sequence shown here is derived from an EMBL/GenBank/DDBJ whole genome shotgun (WGS) entry which is preliminary data.</text>
</comment>
<sequence>VRCAEATYAAGDVRRNASQCHGLAGNGELFLEMKRIFGGGWQARAEEFGALAAAYKEGAGPVDKWRSDEPGQYSPDFMTGAAGTGHFFLRLARPESVSMPLMLRPE</sequence>
<protein>
    <submittedName>
        <fullName evidence="1">Uncharacterized protein</fullName>
    </submittedName>
</protein>
<name>X0V3S5_9ZZZZ</name>
<dbReference type="InterPro" id="IPR007822">
    <property type="entry name" value="LANC-like"/>
</dbReference>
<organism evidence="1">
    <name type="scientific">marine sediment metagenome</name>
    <dbReference type="NCBI Taxonomy" id="412755"/>
    <lineage>
        <taxon>unclassified sequences</taxon>
        <taxon>metagenomes</taxon>
        <taxon>ecological metagenomes</taxon>
    </lineage>
</organism>
<evidence type="ECO:0000313" key="1">
    <source>
        <dbReference type="EMBL" id="GAG12760.1"/>
    </source>
</evidence>
<dbReference type="EMBL" id="BARS01024895">
    <property type="protein sequence ID" value="GAG12760.1"/>
    <property type="molecule type" value="Genomic_DNA"/>
</dbReference>
<dbReference type="AlphaFoldDB" id="X0V3S5"/>
<reference evidence="1" key="1">
    <citation type="journal article" date="2014" name="Front. Microbiol.">
        <title>High frequency of phylogenetically diverse reductive dehalogenase-homologous genes in deep subseafloor sedimentary metagenomes.</title>
        <authorList>
            <person name="Kawai M."/>
            <person name="Futagami T."/>
            <person name="Toyoda A."/>
            <person name="Takaki Y."/>
            <person name="Nishi S."/>
            <person name="Hori S."/>
            <person name="Arai W."/>
            <person name="Tsubouchi T."/>
            <person name="Morono Y."/>
            <person name="Uchiyama I."/>
            <person name="Ito T."/>
            <person name="Fujiyama A."/>
            <person name="Inagaki F."/>
            <person name="Takami H."/>
        </authorList>
    </citation>
    <scope>NUCLEOTIDE SEQUENCE</scope>
    <source>
        <strain evidence="1">Expedition CK06-06</strain>
    </source>
</reference>
<dbReference type="GO" id="GO:0005975">
    <property type="term" value="P:carbohydrate metabolic process"/>
    <property type="evidence" value="ECO:0007669"/>
    <property type="project" value="InterPro"/>
</dbReference>
<dbReference type="SUPFAM" id="SSF158745">
    <property type="entry name" value="LanC-like"/>
    <property type="match status" value="1"/>
</dbReference>
<proteinExistence type="predicted"/>
<dbReference type="Pfam" id="PF05147">
    <property type="entry name" value="LANC_like"/>
    <property type="match status" value="1"/>
</dbReference>
<feature type="non-terminal residue" evidence="1">
    <location>
        <position position="1"/>
    </location>
</feature>
<dbReference type="GO" id="GO:0031179">
    <property type="term" value="P:peptide modification"/>
    <property type="evidence" value="ECO:0007669"/>
    <property type="project" value="InterPro"/>
</dbReference>
<dbReference type="Gene3D" id="1.50.10.10">
    <property type="match status" value="1"/>
</dbReference>
<accession>X0V3S5</accession>
<gene>
    <name evidence="1" type="ORF">S01H1_39450</name>
</gene>